<sequence>MEFDSSPKHPFMEFDQFKLRAYSAKEIEKLSVLRIYQCKTFDALGFPIEGGLYDPALGPFENLEKCSTCQQNSKHCPGHVGHISLEVPVFNPVYFPFMLNLLKGTCVNCHQFMCDTKRGATKLLLAQLRCIELGLTDHAQALANEINEKLANTENKNEANDMLEQLTNFNPYEIDNAITKLTGKSIETLEKETGIPSKNAVDFKRTLLREYMKSNLFRHRVKCPLCKRRNGTFRNDGHRAVLIDFGVGGIFGKGSMKGKGKAAKKGIDEDADESKEFDDTGPIEELLDKMETEKAISADFLQSDNAL</sequence>
<proteinExistence type="predicted"/>
<evidence type="ECO:0000313" key="1">
    <source>
        <dbReference type="Proteomes" id="UP000887579"/>
    </source>
</evidence>
<name>A0AC34G3L2_9BILA</name>
<organism evidence="1 2">
    <name type="scientific">Panagrolaimus sp. ES5</name>
    <dbReference type="NCBI Taxonomy" id="591445"/>
    <lineage>
        <taxon>Eukaryota</taxon>
        <taxon>Metazoa</taxon>
        <taxon>Ecdysozoa</taxon>
        <taxon>Nematoda</taxon>
        <taxon>Chromadorea</taxon>
        <taxon>Rhabditida</taxon>
        <taxon>Tylenchina</taxon>
        <taxon>Panagrolaimomorpha</taxon>
        <taxon>Panagrolaimoidea</taxon>
        <taxon>Panagrolaimidae</taxon>
        <taxon>Panagrolaimus</taxon>
    </lineage>
</organism>
<protein>
    <submittedName>
        <fullName evidence="2">DNA-directed RNA polymerase</fullName>
    </submittedName>
</protein>
<dbReference type="WBParaSite" id="ES5_v2.g24321.t1">
    <property type="protein sequence ID" value="ES5_v2.g24321.t1"/>
    <property type="gene ID" value="ES5_v2.g24321"/>
</dbReference>
<evidence type="ECO:0000313" key="2">
    <source>
        <dbReference type="WBParaSite" id="ES5_v2.g24321.t1"/>
    </source>
</evidence>
<reference evidence="2" key="1">
    <citation type="submission" date="2022-11" db="UniProtKB">
        <authorList>
            <consortium name="WormBaseParasite"/>
        </authorList>
    </citation>
    <scope>IDENTIFICATION</scope>
</reference>
<accession>A0AC34G3L2</accession>
<dbReference type="Proteomes" id="UP000887579">
    <property type="component" value="Unplaced"/>
</dbReference>